<accession>A0A964TBE2</accession>
<dbReference type="SUPFAM" id="SSF110916">
    <property type="entry name" value="Peptidyl-tRNA hydrolase domain-like"/>
    <property type="match status" value="1"/>
</dbReference>
<evidence type="ECO:0000256" key="1">
    <source>
        <dbReference type="SAM" id="MobiDB-lite"/>
    </source>
</evidence>
<protein>
    <submittedName>
        <fullName evidence="3">Aminoacyl-tRNA hydrolase</fullName>
        <ecNumber evidence="3">3.1.1.29</ecNumber>
    </submittedName>
</protein>
<dbReference type="RefSeq" id="WP_166523170.1">
    <property type="nucleotide sequence ID" value="NZ_JAAABI010000002.1"/>
</dbReference>
<sequence length="134" mass="15184">MERKQILKELSFKALRSSGAGGQHVNKVSSKIVLSFDIASSQGLSSKEKERIQLKLGSRITQDGVIILQCEESRSQHKNKSLVTGRFFELLKKALEVPKKRKRTKPSKSAVEKRLKVKKLKAQKKTSRKRPSLE</sequence>
<gene>
    <name evidence="3" type="ORF">GTQ34_07550</name>
</gene>
<dbReference type="Proteomes" id="UP000667650">
    <property type="component" value="Unassembled WGS sequence"/>
</dbReference>
<dbReference type="AlphaFoldDB" id="A0A964TBE2"/>
<evidence type="ECO:0000313" key="4">
    <source>
        <dbReference type="Proteomes" id="UP000667650"/>
    </source>
</evidence>
<keyword evidence="3" id="KW-0378">Hydrolase</keyword>
<organism evidence="3 4">
    <name type="scientific">Flagellimonas ochracea</name>
    <dbReference type="NCBI Taxonomy" id="2696472"/>
    <lineage>
        <taxon>Bacteria</taxon>
        <taxon>Pseudomonadati</taxon>
        <taxon>Bacteroidota</taxon>
        <taxon>Flavobacteriia</taxon>
        <taxon>Flavobacteriales</taxon>
        <taxon>Flavobacteriaceae</taxon>
        <taxon>Flagellimonas</taxon>
    </lineage>
</organism>
<dbReference type="Pfam" id="PF00472">
    <property type="entry name" value="RF-1"/>
    <property type="match status" value="1"/>
</dbReference>
<name>A0A964TBE2_9FLAO</name>
<dbReference type="PANTHER" id="PTHR47814:SF1">
    <property type="entry name" value="PEPTIDYL-TRNA HYDROLASE ARFB"/>
    <property type="match status" value="1"/>
</dbReference>
<dbReference type="GO" id="GO:0043022">
    <property type="term" value="F:ribosome binding"/>
    <property type="evidence" value="ECO:0007669"/>
    <property type="project" value="TreeGrafter"/>
</dbReference>
<feature type="region of interest" description="Disordered" evidence="1">
    <location>
        <begin position="98"/>
        <end position="134"/>
    </location>
</feature>
<feature type="domain" description="Prokaryotic-type class I peptide chain release factors" evidence="2">
    <location>
        <begin position="16"/>
        <end position="32"/>
    </location>
</feature>
<comment type="caution">
    <text evidence="3">The sequence shown here is derived from an EMBL/GenBank/DDBJ whole genome shotgun (WGS) entry which is preliminary data.</text>
</comment>
<dbReference type="EMBL" id="JAAABI010000002">
    <property type="protein sequence ID" value="NAY91767.1"/>
    <property type="molecule type" value="Genomic_DNA"/>
</dbReference>
<evidence type="ECO:0000313" key="3">
    <source>
        <dbReference type="EMBL" id="NAY91767.1"/>
    </source>
</evidence>
<feature type="compositionally biased region" description="Basic residues" evidence="1">
    <location>
        <begin position="115"/>
        <end position="134"/>
    </location>
</feature>
<dbReference type="GO" id="GO:0003747">
    <property type="term" value="F:translation release factor activity"/>
    <property type="evidence" value="ECO:0007669"/>
    <property type="project" value="InterPro"/>
</dbReference>
<dbReference type="Gene3D" id="3.30.160.20">
    <property type="match status" value="1"/>
</dbReference>
<reference evidence="3" key="1">
    <citation type="submission" date="2020-01" db="EMBL/GenBank/DDBJ databases">
        <title>Muricauda ochracea sp. nov., isolated from a tidal flat of Garorim bay in Korea.</title>
        <authorList>
            <person name="Kim D."/>
            <person name="Yoo Y."/>
            <person name="Kim J.-J."/>
        </authorList>
    </citation>
    <scope>NUCLEOTIDE SEQUENCE</scope>
    <source>
        <strain evidence="3">JGD-17</strain>
    </source>
</reference>
<evidence type="ECO:0000259" key="2">
    <source>
        <dbReference type="PROSITE" id="PS00745"/>
    </source>
</evidence>
<dbReference type="InterPro" id="IPR000352">
    <property type="entry name" value="Pep_chain_release_fac_I"/>
</dbReference>
<dbReference type="EC" id="3.1.1.29" evidence="3"/>
<keyword evidence="4" id="KW-1185">Reference proteome</keyword>
<dbReference type="GO" id="GO:0004045">
    <property type="term" value="F:peptidyl-tRNA hydrolase activity"/>
    <property type="evidence" value="ECO:0007669"/>
    <property type="project" value="UniProtKB-EC"/>
</dbReference>
<proteinExistence type="predicted"/>
<dbReference type="NCBIfam" id="NF006718">
    <property type="entry name" value="PRK09256.1"/>
    <property type="match status" value="1"/>
</dbReference>
<dbReference type="PANTHER" id="PTHR47814">
    <property type="entry name" value="PEPTIDYL-TRNA HYDROLASE ARFB"/>
    <property type="match status" value="1"/>
</dbReference>
<dbReference type="GO" id="GO:0072344">
    <property type="term" value="P:rescue of stalled ribosome"/>
    <property type="evidence" value="ECO:0007669"/>
    <property type="project" value="TreeGrafter"/>
</dbReference>
<dbReference type="PROSITE" id="PS00745">
    <property type="entry name" value="RF_PROK_I"/>
    <property type="match status" value="1"/>
</dbReference>